<sequence>MLVAELEMDCCMKMAAELRGWWRQKREDLALQQREPTKQSFMIPSPVEDKDVKLSIAEEKALRAQQCTDEGFKAGLKAALWACVFSTVPTVSSCLNLPFIVSIFSLLLISYWKDLCWKLTKFESVLILGIS</sequence>
<accession>A0A8T0GLF7</accession>
<evidence type="ECO:0000313" key="2">
    <source>
        <dbReference type="Proteomes" id="UP000822688"/>
    </source>
</evidence>
<dbReference type="Pfam" id="PF03386">
    <property type="entry name" value="ENOD93"/>
    <property type="match status" value="1"/>
</dbReference>
<organism evidence="1 2">
    <name type="scientific">Ceratodon purpureus</name>
    <name type="common">Fire moss</name>
    <name type="synonym">Dicranum purpureum</name>
    <dbReference type="NCBI Taxonomy" id="3225"/>
    <lineage>
        <taxon>Eukaryota</taxon>
        <taxon>Viridiplantae</taxon>
        <taxon>Streptophyta</taxon>
        <taxon>Embryophyta</taxon>
        <taxon>Bryophyta</taxon>
        <taxon>Bryophytina</taxon>
        <taxon>Bryopsida</taxon>
        <taxon>Dicranidae</taxon>
        <taxon>Pseudoditrichales</taxon>
        <taxon>Ditrichaceae</taxon>
        <taxon>Ceratodon</taxon>
    </lineage>
</organism>
<dbReference type="InterPro" id="IPR005050">
    <property type="entry name" value="Enod93"/>
</dbReference>
<gene>
    <name evidence="1" type="ORF">KC19_10G101300</name>
</gene>
<protein>
    <submittedName>
        <fullName evidence="1">Uncharacterized protein</fullName>
    </submittedName>
</protein>
<proteinExistence type="predicted"/>
<dbReference type="Proteomes" id="UP000822688">
    <property type="component" value="Chromosome 10"/>
</dbReference>
<dbReference type="EMBL" id="CM026431">
    <property type="protein sequence ID" value="KAG0559397.1"/>
    <property type="molecule type" value="Genomic_DNA"/>
</dbReference>
<comment type="caution">
    <text evidence="1">The sequence shown here is derived from an EMBL/GenBank/DDBJ whole genome shotgun (WGS) entry which is preliminary data.</text>
</comment>
<evidence type="ECO:0000313" key="1">
    <source>
        <dbReference type="EMBL" id="KAG0559397.1"/>
    </source>
</evidence>
<dbReference type="AlphaFoldDB" id="A0A8T0GLF7"/>
<keyword evidence="2" id="KW-1185">Reference proteome</keyword>
<reference evidence="1" key="1">
    <citation type="submission" date="2020-06" db="EMBL/GenBank/DDBJ databases">
        <title>WGS assembly of Ceratodon purpureus strain R40.</title>
        <authorList>
            <person name="Carey S.B."/>
            <person name="Jenkins J."/>
            <person name="Shu S."/>
            <person name="Lovell J.T."/>
            <person name="Sreedasyam A."/>
            <person name="Maumus F."/>
            <person name="Tiley G.P."/>
            <person name="Fernandez-Pozo N."/>
            <person name="Barry K."/>
            <person name="Chen C."/>
            <person name="Wang M."/>
            <person name="Lipzen A."/>
            <person name="Daum C."/>
            <person name="Saski C.A."/>
            <person name="Payton A.C."/>
            <person name="Mcbreen J.C."/>
            <person name="Conrad R.E."/>
            <person name="Kollar L.M."/>
            <person name="Olsson S."/>
            <person name="Huttunen S."/>
            <person name="Landis J.B."/>
            <person name="Wickett N.J."/>
            <person name="Johnson M.G."/>
            <person name="Rensing S.A."/>
            <person name="Grimwood J."/>
            <person name="Schmutz J."/>
            <person name="Mcdaniel S.F."/>
        </authorList>
    </citation>
    <scope>NUCLEOTIDE SEQUENCE</scope>
    <source>
        <strain evidence="1">R40</strain>
    </source>
</reference>
<name>A0A8T0GLF7_CERPU</name>